<keyword evidence="6" id="KW-0378">Hydrolase</keyword>
<dbReference type="InterPro" id="IPR028889">
    <property type="entry name" value="USP"/>
</dbReference>
<keyword evidence="7" id="KW-0788">Thiol protease</keyword>
<dbReference type="PANTHER" id="PTHR24006">
    <property type="entry name" value="UBIQUITIN CARBOXYL-TERMINAL HYDROLASE"/>
    <property type="match status" value="1"/>
</dbReference>
<feature type="domain" description="USP" evidence="8">
    <location>
        <begin position="2"/>
        <end position="254"/>
    </location>
</feature>
<sequence length="255" mass="29061">MFGLQNVRGSCWVNAALQGLFACPTLRKRFITNDVDTQNPVEVCLEALWRTKGTSGMKELFECIKTNYMPAGFDVGDSHELIVYLCDKLPWLDEAFRFKMANQITCNKCKTQTLIEDSVIEIAVTPSVTNMPILNTIQEFVKPKPIPVWNCEKCGENTGCTSQDLFGSFPKILMIHRKSRGTSMEYSSVLVLNAKKYILFAVVCHNGGHWWTYARHLPPGNAWYELNDTHVREMTSTQFPVASNMRILLYFLNEN</sequence>
<dbReference type="GO" id="GO:0016579">
    <property type="term" value="P:protein deubiquitination"/>
    <property type="evidence" value="ECO:0007669"/>
    <property type="project" value="InterPro"/>
</dbReference>
<dbReference type="GO" id="GO:0006508">
    <property type="term" value="P:proteolysis"/>
    <property type="evidence" value="ECO:0007669"/>
    <property type="project" value="UniProtKB-KW"/>
</dbReference>
<dbReference type="Pfam" id="PF00443">
    <property type="entry name" value="UCH"/>
    <property type="match status" value="1"/>
</dbReference>
<comment type="similarity">
    <text evidence="2">Belongs to the peptidase C19 family.</text>
</comment>
<dbReference type="GO" id="GO:0005634">
    <property type="term" value="C:nucleus"/>
    <property type="evidence" value="ECO:0007669"/>
    <property type="project" value="TreeGrafter"/>
</dbReference>
<comment type="catalytic activity">
    <reaction evidence="1">
        <text>Thiol-dependent hydrolysis of ester, thioester, amide, peptide and isopeptide bonds formed by the C-terminal Gly of ubiquitin (a 76-residue protein attached to proteins as an intracellular targeting signal).</text>
        <dbReference type="EC" id="3.4.19.12"/>
    </reaction>
</comment>
<evidence type="ECO:0000256" key="7">
    <source>
        <dbReference type="ARBA" id="ARBA00022807"/>
    </source>
</evidence>
<dbReference type="Gene3D" id="3.90.70.10">
    <property type="entry name" value="Cysteine proteinases"/>
    <property type="match status" value="1"/>
</dbReference>
<reference evidence="9" key="1">
    <citation type="journal article" date="2020" name="Nature">
        <title>Giant virus diversity and host interactions through global metagenomics.</title>
        <authorList>
            <person name="Schulz F."/>
            <person name="Roux S."/>
            <person name="Paez-Espino D."/>
            <person name="Jungbluth S."/>
            <person name="Walsh D.A."/>
            <person name="Denef V.J."/>
            <person name="McMahon K.D."/>
            <person name="Konstantinidis K.T."/>
            <person name="Eloe-Fadrosh E.A."/>
            <person name="Kyrpides N.C."/>
            <person name="Woyke T."/>
        </authorList>
    </citation>
    <scope>NUCLEOTIDE SEQUENCE</scope>
    <source>
        <strain evidence="9">GVMAG-M-3300023184-50</strain>
    </source>
</reference>
<evidence type="ECO:0000256" key="4">
    <source>
        <dbReference type="ARBA" id="ARBA00022670"/>
    </source>
</evidence>
<dbReference type="PROSITE" id="PS50235">
    <property type="entry name" value="USP_3"/>
    <property type="match status" value="1"/>
</dbReference>
<dbReference type="AlphaFoldDB" id="A0A6C0I615"/>
<dbReference type="GO" id="GO:0005829">
    <property type="term" value="C:cytosol"/>
    <property type="evidence" value="ECO:0007669"/>
    <property type="project" value="TreeGrafter"/>
</dbReference>
<evidence type="ECO:0000256" key="1">
    <source>
        <dbReference type="ARBA" id="ARBA00000707"/>
    </source>
</evidence>
<evidence type="ECO:0000256" key="3">
    <source>
        <dbReference type="ARBA" id="ARBA00012759"/>
    </source>
</evidence>
<evidence type="ECO:0000256" key="5">
    <source>
        <dbReference type="ARBA" id="ARBA00022786"/>
    </source>
</evidence>
<organism evidence="9">
    <name type="scientific">viral metagenome</name>
    <dbReference type="NCBI Taxonomy" id="1070528"/>
    <lineage>
        <taxon>unclassified sequences</taxon>
        <taxon>metagenomes</taxon>
        <taxon>organismal metagenomes</taxon>
    </lineage>
</organism>
<dbReference type="EC" id="3.4.19.12" evidence="3"/>
<keyword evidence="4" id="KW-0645">Protease</keyword>
<dbReference type="InterPro" id="IPR038765">
    <property type="entry name" value="Papain-like_cys_pep_sf"/>
</dbReference>
<evidence type="ECO:0000256" key="2">
    <source>
        <dbReference type="ARBA" id="ARBA00009085"/>
    </source>
</evidence>
<evidence type="ECO:0000256" key="6">
    <source>
        <dbReference type="ARBA" id="ARBA00022801"/>
    </source>
</evidence>
<dbReference type="EMBL" id="MN740114">
    <property type="protein sequence ID" value="QHT88239.1"/>
    <property type="molecule type" value="Genomic_DNA"/>
</dbReference>
<accession>A0A6C0I615</accession>
<dbReference type="SUPFAM" id="SSF54001">
    <property type="entry name" value="Cysteine proteinases"/>
    <property type="match status" value="1"/>
</dbReference>
<dbReference type="InterPro" id="IPR050164">
    <property type="entry name" value="Peptidase_C19"/>
</dbReference>
<proteinExistence type="inferred from homology"/>
<protein>
    <recommendedName>
        <fullName evidence="3">ubiquitinyl hydrolase 1</fullName>
        <ecNumber evidence="3">3.4.19.12</ecNumber>
    </recommendedName>
</protein>
<dbReference type="InterPro" id="IPR001394">
    <property type="entry name" value="Peptidase_C19_UCH"/>
</dbReference>
<dbReference type="GO" id="GO:0004843">
    <property type="term" value="F:cysteine-type deubiquitinase activity"/>
    <property type="evidence" value="ECO:0007669"/>
    <property type="project" value="UniProtKB-EC"/>
</dbReference>
<evidence type="ECO:0000259" key="8">
    <source>
        <dbReference type="PROSITE" id="PS50235"/>
    </source>
</evidence>
<dbReference type="PANTHER" id="PTHR24006:SF888">
    <property type="entry name" value="UBIQUITIN CARBOXYL-TERMINAL HYDROLASE 30"/>
    <property type="match status" value="1"/>
</dbReference>
<dbReference type="CDD" id="cd02257">
    <property type="entry name" value="Peptidase_C19"/>
    <property type="match status" value="1"/>
</dbReference>
<evidence type="ECO:0000313" key="9">
    <source>
        <dbReference type="EMBL" id="QHT88239.1"/>
    </source>
</evidence>
<name>A0A6C0I615_9ZZZZ</name>
<keyword evidence="5" id="KW-0833">Ubl conjugation pathway</keyword>